<sequence>MKEKGINKSEIVALLQSGHQERIAEAIAMLREHGDSSFLPEVIGVLNSTNDSLVVRSILGLFADIKHTKAIPYIIEAIKQAPNADVQKDLVSICWENGMDFCPHISVFVDLVLHKEFLVAFEAFTVIENMEGIVDDSKKKDLVDLIESAIPDTTPEKEGLLLDLVQIIPNIKPAESYES</sequence>
<keyword evidence="2" id="KW-1185">Reference proteome</keyword>
<organism evidence="1 2">
    <name type="scientific">Halosquirtibacter laminarini</name>
    <dbReference type="NCBI Taxonomy" id="3374600"/>
    <lineage>
        <taxon>Bacteria</taxon>
        <taxon>Pseudomonadati</taxon>
        <taxon>Bacteroidota</taxon>
        <taxon>Bacteroidia</taxon>
        <taxon>Marinilabiliales</taxon>
        <taxon>Prolixibacteraceae</taxon>
        <taxon>Halosquirtibacter</taxon>
    </lineage>
</organism>
<gene>
    <name evidence="1" type="ORF">K4L44_10685</name>
</gene>
<evidence type="ECO:0000313" key="2">
    <source>
        <dbReference type="Proteomes" id="UP000826212"/>
    </source>
</evidence>
<reference evidence="1" key="1">
    <citation type="submission" date="2021-08" db="EMBL/GenBank/DDBJ databases">
        <title>Novel anaerobic bacterium isolated from sea squirt in East Sea, Republic of Korea.</title>
        <authorList>
            <person name="Nguyen T.H."/>
            <person name="Li Z."/>
            <person name="Lee Y.-J."/>
            <person name="Ko J."/>
            <person name="Kim S.-G."/>
        </authorList>
    </citation>
    <scope>NUCLEOTIDE SEQUENCE</scope>
    <source>
        <strain evidence="1">KCTC 25031</strain>
    </source>
</reference>
<name>A0AC61NM64_9BACT</name>
<proteinExistence type="predicted"/>
<protein>
    <submittedName>
        <fullName evidence="1">Uncharacterized protein</fullName>
    </submittedName>
</protein>
<evidence type="ECO:0000313" key="1">
    <source>
        <dbReference type="EMBL" id="QZE13055.1"/>
    </source>
</evidence>
<accession>A0AC61NM64</accession>
<dbReference type="Proteomes" id="UP000826212">
    <property type="component" value="Chromosome"/>
</dbReference>
<dbReference type="EMBL" id="CP081303">
    <property type="protein sequence ID" value="QZE13055.1"/>
    <property type="molecule type" value="Genomic_DNA"/>
</dbReference>